<evidence type="ECO:0008006" key="4">
    <source>
        <dbReference type="Google" id="ProtNLM"/>
    </source>
</evidence>
<keyword evidence="3" id="KW-1185">Reference proteome</keyword>
<dbReference type="Proteomes" id="UP001244341">
    <property type="component" value="Chromosome 1b"/>
</dbReference>
<feature type="compositionally biased region" description="Low complexity" evidence="1">
    <location>
        <begin position="323"/>
        <end position="346"/>
    </location>
</feature>
<accession>A0ABY8THV3</accession>
<evidence type="ECO:0000313" key="2">
    <source>
        <dbReference type="EMBL" id="WIA07988.1"/>
    </source>
</evidence>
<name>A0ABY8THV3_TETOB</name>
<gene>
    <name evidence="2" type="ORF">OEZ85_007460</name>
</gene>
<evidence type="ECO:0000313" key="3">
    <source>
        <dbReference type="Proteomes" id="UP001244341"/>
    </source>
</evidence>
<proteinExistence type="predicted"/>
<reference evidence="2 3" key="1">
    <citation type="submission" date="2023-05" db="EMBL/GenBank/DDBJ databases">
        <title>A 100% complete, gapless, phased diploid assembly of the Scenedesmus obliquus UTEX 3031 genome.</title>
        <authorList>
            <person name="Biondi T.C."/>
            <person name="Hanschen E.R."/>
            <person name="Kwon T."/>
            <person name="Eng W."/>
            <person name="Kruse C.P.S."/>
            <person name="Koehler S.I."/>
            <person name="Kunde Y."/>
            <person name="Gleasner C.D."/>
            <person name="You Mak K.T."/>
            <person name="Polle J."/>
            <person name="Hovde B.T."/>
            <person name="Starkenburg S.R."/>
        </authorList>
    </citation>
    <scope>NUCLEOTIDE SEQUENCE [LARGE SCALE GENOMIC DNA]</scope>
    <source>
        <strain evidence="2 3">DOE0152z</strain>
    </source>
</reference>
<evidence type="ECO:0000256" key="1">
    <source>
        <dbReference type="SAM" id="MobiDB-lite"/>
    </source>
</evidence>
<feature type="region of interest" description="Disordered" evidence="1">
    <location>
        <begin position="315"/>
        <end position="346"/>
    </location>
</feature>
<sequence length="382" mass="41981">MGRPTNRTVQLLVQRLDAFSRTQPQHPAAPLVLAFLRAPCQSSDTNSILLQLIICCTSSSPALPPGYLVQAEAMGRPTNRTVQLLVTRLDAFSRTQPQHPAAPLVLAFLRAPCQSGTWLAQQLRGLEGRVPDGWRPGLLRELAGICIRDDVADYEGAYQAAVQGLAIKPRNADLLFYKAWAYKLMGNRRLGSEECPALGSPGFCVWVQKRIDDTAAVNKLFQDFIDAAPPQHPKVPNAYYYMAERVLVNRIISRVPMSRCIPGDAAVAEETMRLYDAGMAAEKELPPFYLPIVCASRESTPIFLEAHMPGYLASRSSRHRVPSKGSADGSSDGSSSSSSPSKSGIGSCVKRSAEELQMADWHAGHKKSCERSFLGRWLHKFF</sequence>
<organism evidence="2 3">
    <name type="scientific">Tetradesmus obliquus</name>
    <name type="common">Green alga</name>
    <name type="synonym">Acutodesmus obliquus</name>
    <dbReference type="NCBI Taxonomy" id="3088"/>
    <lineage>
        <taxon>Eukaryota</taxon>
        <taxon>Viridiplantae</taxon>
        <taxon>Chlorophyta</taxon>
        <taxon>core chlorophytes</taxon>
        <taxon>Chlorophyceae</taxon>
        <taxon>CS clade</taxon>
        <taxon>Sphaeropleales</taxon>
        <taxon>Scenedesmaceae</taxon>
        <taxon>Tetradesmus</taxon>
    </lineage>
</organism>
<protein>
    <recommendedName>
        <fullName evidence="4">Suppressor of forked domain-containing protein</fullName>
    </recommendedName>
</protein>
<dbReference type="EMBL" id="CP126208">
    <property type="protein sequence ID" value="WIA07988.1"/>
    <property type="molecule type" value="Genomic_DNA"/>
</dbReference>